<dbReference type="InterPro" id="IPR007325">
    <property type="entry name" value="KFase/CYL"/>
</dbReference>
<dbReference type="AlphaFoldDB" id="A0A381DZ42"/>
<dbReference type="EMBL" id="UFUW01000001">
    <property type="protein sequence ID" value="SUX18713.1"/>
    <property type="molecule type" value="Genomic_DNA"/>
</dbReference>
<dbReference type="RefSeq" id="WP_006986248.1">
    <property type="nucleotide sequence ID" value="NZ_CABMOK010000129.1"/>
</dbReference>
<dbReference type="GO" id="GO:0019441">
    <property type="term" value="P:L-tryptophan catabolic process to kynurenine"/>
    <property type="evidence" value="ECO:0007669"/>
    <property type="project" value="InterPro"/>
</dbReference>
<gene>
    <name evidence="1" type="primary">kynB</name>
    <name evidence="1" type="ORF">NCTC13294_00337</name>
</gene>
<dbReference type="PANTHER" id="PTHR31118:SF32">
    <property type="entry name" value="KYNURENINE FORMAMIDASE"/>
    <property type="match status" value="1"/>
</dbReference>
<organism evidence="1 2">
    <name type="scientific">Cardiobacterium valvarum</name>
    <dbReference type="NCBI Taxonomy" id="194702"/>
    <lineage>
        <taxon>Bacteria</taxon>
        <taxon>Pseudomonadati</taxon>
        <taxon>Pseudomonadota</taxon>
        <taxon>Gammaproteobacteria</taxon>
        <taxon>Cardiobacteriales</taxon>
        <taxon>Cardiobacteriaceae</taxon>
        <taxon>Cardiobacterium</taxon>
    </lineage>
</organism>
<dbReference type="GO" id="GO:0004061">
    <property type="term" value="F:arylformamidase activity"/>
    <property type="evidence" value="ECO:0007669"/>
    <property type="project" value="UniProtKB-EC"/>
</dbReference>
<dbReference type="Gene3D" id="3.50.30.50">
    <property type="entry name" value="Putative cyclase"/>
    <property type="match status" value="1"/>
</dbReference>
<name>A0A381DZ42_9GAMM</name>
<evidence type="ECO:0000313" key="1">
    <source>
        <dbReference type="EMBL" id="SUX18713.1"/>
    </source>
</evidence>
<dbReference type="OrthoDB" id="7067800at2"/>
<dbReference type="PANTHER" id="PTHR31118">
    <property type="entry name" value="CYCLASE-LIKE PROTEIN 2"/>
    <property type="match status" value="1"/>
</dbReference>
<dbReference type="Proteomes" id="UP000254572">
    <property type="component" value="Unassembled WGS sequence"/>
</dbReference>
<keyword evidence="2" id="KW-1185">Reference proteome</keyword>
<sequence>MQYHFLSHPLNIADPGFPGEPTLRIEKSTRIADGDAYNSSILHLFNHFGTHYDAPAHFNPNGPTISELPIERFIYEHPLLIDLPKGEASLIEPADLVPYMARAAKADCLILRTGLEAVRKRDPQTYAARGCAFSINAAQYLLDHAPHLKAVGFDFISLASPSHPDHGVKAHQILLGMYSKHYICIIEDMALAHIDAYRLQRVIAMPLRVQGVDSAQVSILAEVGEPTGERS</sequence>
<dbReference type="Pfam" id="PF04199">
    <property type="entry name" value="Cyclase"/>
    <property type="match status" value="1"/>
</dbReference>
<protein>
    <submittedName>
        <fullName evidence="1">Kynurenine formamidase</fullName>
        <ecNumber evidence="1">3.5.1.9</ecNumber>
    </submittedName>
</protein>
<accession>A0A381DZ42</accession>
<dbReference type="SUPFAM" id="SSF102198">
    <property type="entry name" value="Putative cyclase"/>
    <property type="match status" value="1"/>
</dbReference>
<reference evidence="1 2" key="1">
    <citation type="submission" date="2018-06" db="EMBL/GenBank/DDBJ databases">
        <authorList>
            <consortium name="Pathogen Informatics"/>
            <person name="Doyle S."/>
        </authorList>
    </citation>
    <scope>NUCLEOTIDE SEQUENCE [LARGE SCALE GENOMIC DNA]</scope>
    <source>
        <strain evidence="1 2">NCTC13294</strain>
    </source>
</reference>
<proteinExistence type="predicted"/>
<evidence type="ECO:0000313" key="2">
    <source>
        <dbReference type="Proteomes" id="UP000254572"/>
    </source>
</evidence>
<keyword evidence="1" id="KW-0378">Hydrolase</keyword>
<dbReference type="EC" id="3.5.1.9" evidence="1"/>
<dbReference type="InterPro" id="IPR037175">
    <property type="entry name" value="KFase_sf"/>
</dbReference>